<evidence type="ECO:0000256" key="7">
    <source>
        <dbReference type="ARBA" id="ARBA00022989"/>
    </source>
</evidence>
<feature type="transmembrane region" description="Helical" evidence="18">
    <location>
        <begin position="763"/>
        <end position="786"/>
    </location>
</feature>
<feature type="compositionally biased region" description="Polar residues" evidence="17">
    <location>
        <begin position="267"/>
        <end position="285"/>
    </location>
</feature>
<dbReference type="InParanoid" id="A0A3Q3N3E4"/>
<evidence type="ECO:0000256" key="1">
    <source>
        <dbReference type="ARBA" id="ARBA00004424"/>
    </source>
</evidence>
<dbReference type="InterPro" id="IPR057244">
    <property type="entry name" value="GAIN_B"/>
</dbReference>
<dbReference type="Pfam" id="PF00002">
    <property type="entry name" value="7tm_2"/>
    <property type="match status" value="1"/>
</dbReference>
<comment type="similarity">
    <text evidence="2">Belongs to the G-protein coupled receptor 2 family. Adhesion G-protein coupled receptor (ADGR) subfamily.</text>
</comment>
<feature type="transmembrane region" description="Helical" evidence="18">
    <location>
        <begin position="883"/>
        <end position="912"/>
    </location>
</feature>
<evidence type="ECO:0000256" key="12">
    <source>
        <dbReference type="ARBA" id="ARBA00023180"/>
    </source>
</evidence>
<dbReference type="Pfam" id="PF26574">
    <property type="entry name" value="GAIN_ADGRG2"/>
    <property type="match status" value="1"/>
</dbReference>
<dbReference type="PROSITE" id="PS50221">
    <property type="entry name" value="GAIN_B"/>
    <property type="match status" value="1"/>
</dbReference>
<evidence type="ECO:0000256" key="9">
    <source>
        <dbReference type="ARBA" id="ARBA00023136"/>
    </source>
</evidence>
<evidence type="ECO:0000259" key="20">
    <source>
        <dbReference type="PROSITE" id="PS50261"/>
    </source>
</evidence>
<feature type="transmembrane region" description="Helical" evidence="18">
    <location>
        <begin position="933"/>
        <end position="953"/>
    </location>
</feature>
<keyword evidence="3" id="KW-1003">Cell membrane</keyword>
<evidence type="ECO:0000256" key="16">
    <source>
        <dbReference type="ARBA" id="ARBA00093560"/>
    </source>
</evidence>
<feature type="region of interest" description="Disordered" evidence="17">
    <location>
        <begin position="115"/>
        <end position="294"/>
    </location>
</feature>
<feature type="transmembrane region" description="Helical" evidence="18">
    <location>
        <begin position="728"/>
        <end position="751"/>
    </location>
</feature>
<dbReference type="InterPro" id="IPR046338">
    <property type="entry name" value="GAIN_dom_sf"/>
</dbReference>
<keyword evidence="12" id="KW-0325">Glycoprotein</keyword>
<evidence type="ECO:0000256" key="8">
    <source>
        <dbReference type="ARBA" id="ARBA00023040"/>
    </source>
</evidence>
<evidence type="ECO:0000256" key="14">
    <source>
        <dbReference type="ARBA" id="ARBA00069918"/>
    </source>
</evidence>
<keyword evidence="22" id="KW-1185">Reference proteome</keyword>
<keyword evidence="4" id="KW-0597">Phosphoprotein</keyword>
<dbReference type="InterPro" id="IPR000832">
    <property type="entry name" value="GPCR_2_secretin-like"/>
</dbReference>
<keyword evidence="7 18" id="KW-1133">Transmembrane helix</keyword>
<keyword evidence="8" id="KW-0297">G-protein coupled receptor</keyword>
<dbReference type="Proteomes" id="UP000261640">
    <property type="component" value="Unplaced"/>
</dbReference>
<feature type="domain" description="G-protein coupled receptors family 2 profile 2" evidence="20">
    <location>
        <begin position="726"/>
        <end position="982"/>
    </location>
</feature>
<feature type="domain" description="GAIN-B" evidence="19">
    <location>
        <begin position="560"/>
        <end position="716"/>
    </location>
</feature>
<dbReference type="PRINTS" id="PR00249">
    <property type="entry name" value="GPCRSECRETIN"/>
</dbReference>
<proteinExistence type="inferred from homology"/>
<dbReference type="FunFam" id="1.20.1070.10:FF:000043">
    <property type="entry name" value="adhesion G-protein coupled receptor G2 isoform X1"/>
    <property type="match status" value="1"/>
</dbReference>
<evidence type="ECO:0000256" key="17">
    <source>
        <dbReference type="SAM" id="MobiDB-lite"/>
    </source>
</evidence>
<feature type="compositionally biased region" description="Low complexity" evidence="17">
    <location>
        <begin position="117"/>
        <end position="266"/>
    </location>
</feature>
<keyword evidence="13" id="KW-0807">Transducer</keyword>
<reference evidence="21" key="2">
    <citation type="submission" date="2025-09" db="UniProtKB">
        <authorList>
            <consortium name="Ensembl"/>
        </authorList>
    </citation>
    <scope>IDENTIFICATION</scope>
</reference>
<evidence type="ECO:0000259" key="19">
    <source>
        <dbReference type="PROSITE" id="PS50221"/>
    </source>
</evidence>
<keyword evidence="6" id="KW-0732">Signal</keyword>
<dbReference type="InterPro" id="IPR017983">
    <property type="entry name" value="GPCR_2_secretin-like_CS"/>
</dbReference>
<feature type="transmembrane region" description="Helical" evidence="18">
    <location>
        <begin position="798"/>
        <end position="822"/>
    </location>
</feature>
<evidence type="ECO:0000256" key="6">
    <source>
        <dbReference type="ARBA" id="ARBA00022729"/>
    </source>
</evidence>
<dbReference type="Gene3D" id="2.60.220.50">
    <property type="match status" value="1"/>
</dbReference>
<evidence type="ECO:0000256" key="18">
    <source>
        <dbReference type="SAM" id="Phobius"/>
    </source>
</evidence>
<dbReference type="FunFam" id="2.60.220.50:FF:000003">
    <property type="entry name" value="adhesion G-protein coupled receptor G2 isoform X2"/>
    <property type="match status" value="1"/>
</dbReference>
<evidence type="ECO:0000256" key="11">
    <source>
        <dbReference type="ARBA" id="ARBA00023170"/>
    </source>
</evidence>
<name>A0A3Q3N3E4_9TELE</name>
<dbReference type="GeneTree" id="ENSGT00940000164851"/>
<reference evidence="21" key="1">
    <citation type="submission" date="2025-08" db="UniProtKB">
        <authorList>
            <consortium name="Ensembl"/>
        </authorList>
    </citation>
    <scope>IDENTIFICATION</scope>
</reference>
<dbReference type="InterPro" id="IPR017981">
    <property type="entry name" value="GPCR_2-like_7TM"/>
</dbReference>
<comment type="subcellular location">
    <subcellularLocation>
        <location evidence="1">Apical cell membrane</location>
        <topology evidence="1">Multi-pass membrane protein</topology>
    </subcellularLocation>
</comment>
<dbReference type="InterPro" id="IPR058857">
    <property type="entry name" value="GAIN_ADGRG2/6"/>
</dbReference>
<dbReference type="GO" id="GO:0007189">
    <property type="term" value="P:adenylate cyclase-activating G protein-coupled receptor signaling pathway"/>
    <property type="evidence" value="ECO:0007669"/>
    <property type="project" value="TreeGrafter"/>
</dbReference>
<feature type="region of interest" description="Disordered" evidence="17">
    <location>
        <begin position="1019"/>
        <end position="1056"/>
    </location>
</feature>
<evidence type="ECO:0000256" key="2">
    <source>
        <dbReference type="ARBA" id="ARBA00007343"/>
    </source>
</evidence>
<evidence type="ECO:0000256" key="13">
    <source>
        <dbReference type="ARBA" id="ARBA00023224"/>
    </source>
</evidence>
<dbReference type="AlphaFoldDB" id="A0A3Q3N3E4"/>
<feature type="region of interest" description="Disordered" evidence="17">
    <location>
        <begin position="406"/>
        <end position="428"/>
    </location>
</feature>
<dbReference type="PROSITE" id="PS00650">
    <property type="entry name" value="G_PROTEIN_RECEP_F2_2"/>
    <property type="match status" value="1"/>
</dbReference>
<dbReference type="InterPro" id="IPR000203">
    <property type="entry name" value="GPS"/>
</dbReference>
<dbReference type="GO" id="GO:0007166">
    <property type="term" value="P:cell surface receptor signaling pathway"/>
    <property type="evidence" value="ECO:0007669"/>
    <property type="project" value="InterPro"/>
</dbReference>
<evidence type="ECO:0000256" key="3">
    <source>
        <dbReference type="ARBA" id="ARBA00022475"/>
    </source>
</evidence>
<dbReference type="SUPFAM" id="SSF81321">
    <property type="entry name" value="Family A G protein-coupled receptor-like"/>
    <property type="match status" value="1"/>
</dbReference>
<dbReference type="Gene3D" id="1.20.1070.10">
    <property type="entry name" value="Rhodopsin 7-helix transmembrane proteins"/>
    <property type="match status" value="1"/>
</dbReference>
<evidence type="ECO:0000256" key="4">
    <source>
        <dbReference type="ARBA" id="ARBA00022553"/>
    </source>
</evidence>
<evidence type="ECO:0000256" key="5">
    <source>
        <dbReference type="ARBA" id="ARBA00022692"/>
    </source>
</evidence>
<keyword evidence="11" id="KW-0675">Receptor</keyword>
<dbReference type="Pfam" id="PF01825">
    <property type="entry name" value="GPS"/>
    <property type="match status" value="1"/>
</dbReference>
<accession>A0A3Q3N3E4</accession>
<dbReference type="PROSITE" id="PS50261">
    <property type="entry name" value="G_PROTEIN_RECEP_F2_4"/>
    <property type="match status" value="1"/>
</dbReference>
<evidence type="ECO:0000256" key="15">
    <source>
        <dbReference type="ARBA" id="ARBA00083924"/>
    </source>
</evidence>
<comment type="subunit">
    <text evidence="16">Heterodimer of 2 chains generated by proteolytic processing; the large extracellular N-terminal fragment and the membrane-bound C-terminal fragment predominantly remain associated and non-covalently linked. Interacts with CFTR.</text>
</comment>
<keyword evidence="5 18" id="KW-0812">Transmembrane</keyword>
<dbReference type="SMART" id="SM00303">
    <property type="entry name" value="GPS"/>
    <property type="match status" value="1"/>
</dbReference>
<dbReference type="GO" id="GO:0016324">
    <property type="term" value="C:apical plasma membrane"/>
    <property type="evidence" value="ECO:0007669"/>
    <property type="project" value="UniProtKB-SubCell"/>
</dbReference>
<feature type="compositionally biased region" description="Low complexity" evidence="17">
    <location>
        <begin position="1020"/>
        <end position="1041"/>
    </location>
</feature>
<evidence type="ECO:0000256" key="10">
    <source>
        <dbReference type="ARBA" id="ARBA00023157"/>
    </source>
</evidence>
<dbReference type="GO" id="GO:0004930">
    <property type="term" value="F:G protein-coupled receptor activity"/>
    <property type="evidence" value="ECO:0007669"/>
    <property type="project" value="UniProtKB-KW"/>
</dbReference>
<sequence length="1082" mass="117102">MFHDIEDKVMEAPSILCGGSSCRLIFASSVRVMKPGSNIRHLHWLQILLVILLTGQASSNENSEAPLPPTSPVTAPQTSVQYLLNVTVEVTGQKINETEIMVALTEVLETDLERCLSSDSQTTTTTPVSPQNTSPSTSNNTEATTAFQNDTTTITTTTTTTPTTTTTTAAATTITAATTTPTPTTATTTTTTTTTTAAATTTTTPTTTTTTAATTTTPTTTTTTAATATAATTTTPTTTTTTATTETMLTSNNTTTTTRDQSTTTTSGQSDSLTSSGASKKPNQGNNNRAARAVRDNVAQTRGINLFQELTISCPRSTSIKNTECSMTLKLNQRVPACCILRTLCASSNSSPYIKVVGKTARLDQQQNVCNIEDSCAYKGPTGTPCQSGENMFVQDVCVLPPTTTPSPNVTTIQPNTTTTTPANETSPLNTTVTATTNQSASASAESQAYGLLELTRNVSKLNSSQVDQLVSQLESLLSGPTVSVVLGNISTHIVSNLLGASNETLASSSKRIIRIVDTVGLKLVLNKNAENLLAPAMALSVKPVDGSNFQKTVFSISDPNSVQVSGDARLRRSVKTGSSIPQGSIQLPQSLTHGLNPEEQKLASRVQFNFYQKSTVFQDNSLGRSKLNSGIISASVANLTIKNLTDKVVINLRNTYPIPANYQAACAFWDFAVNNQSGGWNRDGCVVKSSTDNETICGCNHLTSFAILLDFSKEHLTSREQATILTFISYIGCGISSIFLSFTLLTYLLFEKLRRDIPSKILIHLCFALLLLNLVFLVDSWLALYTDTLGLCISTAWFLHYFLLVAFTWMGLGAVHMYLALVKVFNSYVPRYILKFSLVGWGIPMIVVIIVIAIKKENYGPVSYGKFTDGTSDTFCWLTNDLVFYVAVAAYFCVIFLFNLIMFIVVLVQVCRIKRQNRQNLQSRTILQDVRSVAGITVLLGLTWGFAFFAWGRLNLPFMYLFSIFNSLQGFFIFLFHCLVKENVRRQWRVYLCCGRMRLAENSQWSRTATQKTVKKLSTSHPSQFGSSSSSTAFLASDSSAPANGTGNPLGERVITADEDGHTDVILNELNSQSRNQQAPS</sequence>
<keyword evidence="10" id="KW-1015">Disulfide bond</keyword>
<feature type="transmembrane region" description="Helical" evidence="18">
    <location>
        <begin position="959"/>
        <end position="981"/>
    </location>
</feature>
<dbReference type="PANTHER" id="PTHR12011:SF264">
    <property type="entry name" value="ADHESION G-PROTEIN COUPLED RECEPTOR G2"/>
    <property type="match status" value="1"/>
</dbReference>
<dbReference type="PANTHER" id="PTHR12011">
    <property type="entry name" value="ADHESION G-PROTEIN COUPLED RECEPTOR"/>
    <property type="match status" value="1"/>
</dbReference>
<evidence type="ECO:0000313" key="21">
    <source>
        <dbReference type="Ensembl" id="ENSMAMP00000026809.1"/>
    </source>
</evidence>
<keyword evidence="9 18" id="KW-0472">Membrane</keyword>
<dbReference type="Ensembl" id="ENSMAMT00000027498.2">
    <property type="protein sequence ID" value="ENSMAMP00000026809.1"/>
    <property type="gene ID" value="ENSMAMG00000018026.2"/>
</dbReference>
<organism evidence="21 22">
    <name type="scientific">Mastacembelus armatus</name>
    <name type="common">zig-zag eel</name>
    <dbReference type="NCBI Taxonomy" id="205130"/>
    <lineage>
        <taxon>Eukaryota</taxon>
        <taxon>Metazoa</taxon>
        <taxon>Chordata</taxon>
        <taxon>Craniata</taxon>
        <taxon>Vertebrata</taxon>
        <taxon>Euteleostomi</taxon>
        <taxon>Actinopterygii</taxon>
        <taxon>Neopterygii</taxon>
        <taxon>Teleostei</taxon>
        <taxon>Neoteleostei</taxon>
        <taxon>Acanthomorphata</taxon>
        <taxon>Anabantaria</taxon>
        <taxon>Synbranchiformes</taxon>
        <taxon>Mastacembelidae</taxon>
        <taxon>Mastacembelus</taxon>
    </lineage>
</organism>
<protein>
    <recommendedName>
        <fullName evidence="14">Adhesion G-protein coupled receptor G2</fullName>
    </recommendedName>
    <alternativeName>
        <fullName evidence="15">G-protein coupled receptor 64</fullName>
    </alternativeName>
</protein>
<evidence type="ECO:0000313" key="22">
    <source>
        <dbReference type="Proteomes" id="UP000261640"/>
    </source>
</evidence>
<feature type="transmembrane region" description="Helical" evidence="18">
    <location>
        <begin position="834"/>
        <end position="855"/>
    </location>
</feature>
<dbReference type="STRING" id="205130.ENSMAMP00000026809"/>